<reference evidence="1 2" key="1">
    <citation type="journal article" date="2014" name="PLoS ONE">
        <title>Genome Information of Methylobacterium oryzae, a Plant-Probiotic Methylotroph in the Phyllosphere.</title>
        <authorList>
            <person name="Kwak M.J."/>
            <person name="Jeong H."/>
            <person name="Madhaiyan M."/>
            <person name="Lee Y."/>
            <person name="Sa T.M."/>
            <person name="Oh T.K."/>
            <person name="Kim J.F."/>
        </authorList>
    </citation>
    <scope>NUCLEOTIDE SEQUENCE [LARGE SCALE GENOMIC DNA]</scope>
    <source>
        <strain evidence="1 2">CBMB20</strain>
    </source>
</reference>
<dbReference type="Proteomes" id="UP000029492">
    <property type="component" value="Chromosome"/>
</dbReference>
<dbReference type="HOGENOM" id="CLU_2479879_0_0_5"/>
<dbReference type="AlphaFoldDB" id="A0A089NSZ6"/>
<dbReference type="RefSeq" id="WP_043756689.1">
    <property type="nucleotide sequence ID" value="NZ_CP003811.1"/>
</dbReference>
<dbReference type="EMBL" id="CP003811">
    <property type="protein sequence ID" value="AIQ89665.1"/>
    <property type="molecule type" value="Genomic_DNA"/>
</dbReference>
<accession>A0A089NSZ6</accession>
<keyword evidence="2" id="KW-1185">Reference proteome</keyword>
<name>A0A089NSZ6_9HYPH</name>
<protein>
    <submittedName>
        <fullName evidence="1">Protein of unassigned function</fullName>
    </submittedName>
</protein>
<gene>
    <name evidence="1" type="ORF">MOC_1910</name>
</gene>
<proteinExistence type="predicted"/>
<dbReference type="STRING" id="693986.MOC_1910"/>
<dbReference type="KEGG" id="mor:MOC_1910"/>
<sequence length="87" mass="9139">MADDVNGLSDKALSIFAFAAYHRLVSGEKVTAVVRRDGAGHEADPEGVKELEGRGLVTAGETDIDLGETAQAAVETMVAALRREVGR</sequence>
<organism evidence="1 2">
    <name type="scientific">Methylobacterium oryzae CBMB20</name>
    <dbReference type="NCBI Taxonomy" id="693986"/>
    <lineage>
        <taxon>Bacteria</taxon>
        <taxon>Pseudomonadati</taxon>
        <taxon>Pseudomonadota</taxon>
        <taxon>Alphaproteobacteria</taxon>
        <taxon>Hyphomicrobiales</taxon>
        <taxon>Methylobacteriaceae</taxon>
        <taxon>Methylobacterium</taxon>
    </lineage>
</organism>
<dbReference type="eggNOG" id="ENOG503332V">
    <property type="taxonomic scope" value="Bacteria"/>
</dbReference>
<evidence type="ECO:0000313" key="2">
    <source>
        <dbReference type="Proteomes" id="UP000029492"/>
    </source>
</evidence>
<evidence type="ECO:0000313" key="1">
    <source>
        <dbReference type="EMBL" id="AIQ89665.1"/>
    </source>
</evidence>